<keyword evidence="2" id="KW-1185">Reference proteome</keyword>
<evidence type="ECO:0000313" key="2">
    <source>
        <dbReference type="Proteomes" id="UP001162480"/>
    </source>
</evidence>
<protein>
    <submittedName>
        <fullName evidence="1">Uncharacterized protein</fullName>
    </submittedName>
</protein>
<dbReference type="EMBL" id="OX597838">
    <property type="protein sequence ID" value="CAI9741018.1"/>
    <property type="molecule type" value="Genomic_DNA"/>
</dbReference>
<dbReference type="AlphaFoldDB" id="A0AA36BUT2"/>
<evidence type="ECO:0000313" key="1">
    <source>
        <dbReference type="EMBL" id="CAI9741018.1"/>
    </source>
</evidence>
<accession>A0AA36BUT2</accession>
<proteinExistence type="predicted"/>
<dbReference type="Proteomes" id="UP001162480">
    <property type="component" value="Chromosome 25"/>
</dbReference>
<organism evidence="1 2">
    <name type="scientific">Octopus vulgaris</name>
    <name type="common">Common octopus</name>
    <dbReference type="NCBI Taxonomy" id="6645"/>
    <lineage>
        <taxon>Eukaryota</taxon>
        <taxon>Metazoa</taxon>
        <taxon>Spiralia</taxon>
        <taxon>Lophotrochozoa</taxon>
        <taxon>Mollusca</taxon>
        <taxon>Cephalopoda</taxon>
        <taxon>Coleoidea</taxon>
        <taxon>Octopodiformes</taxon>
        <taxon>Octopoda</taxon>
        <taxon>Incirrata</taxon>
        <taxon>Octopodidae</taxon>
        <taxon>Octopus</taxon>
    </lineage>
</organism>
<gene>
    <name evidence="1" type="ORF">OCTVUL_1B020472</name>
</gene>
<name>A0AA36BUT2_OCTVU</name>
<sequence length="102" mass="11269">MADESVKRRKTDCIKGLYADDGRKDKPEISNPMDGHMITAAEIKQAMDKMKSGKANGNDNIAFEVINALGNFGVKKFRDSEPFLQLGDVPEDNAGINLHRFA</sequence>
<reference evidence="1" key="1">
    <citation type="submission" date="2023-08" db="EMBL/GenBank/DDBJ databases">
        <authorList>
            <person name="Alioto T."/>
            <person name="Alioto T."/>
            <person name="Gomez Garrido J."/>
        </authorList>
    </citation>
    <scope>NUCLEOTIDE SEQUENCE</scope>
</reference>